<evidence type="ECO:0000259" key="1">
    <source>
        <dbReference type="Pfam" id="PF01030"/>
    </source>
</evidence>
<keyword evidence="3" id="KW-1185">Reference proteome</keyword>
<dbReference type="SUPFAM" id="SSF52058">
    <property type="entry name" value="L domain-like"/>
    <property type="match status" value="1"/>
</dbReference>
<protein>
    <submittedName>
        <fullName evidence="2">Insulin-like receptor</fullName>
    </submittedName>
</protein>
<dbReference type="Pfam" id="PF01030">
    <property type="entry name" value="Recep_L_domain"/>
    <property type="match status" value="1"/>
</dbReference>
<dbReference type="InterPro" id="IPR036941">
    <property type="entry name" value="Rcpt_L-dom_sf"/>
</dbReference>
<gene>
    <name evidence="2" type="ORF">C7M84_008978</name>
</gene>
<dbReference type="Gene3D" id="2.60.40.10">
    <property type="entry name" value="Immunoglobulins"/>
    <property type="match status" value="1"/>
</dbReference>
<dbReference type="InterPro" id="IPR013783">
    <property type="entry name" value="Ig-like_fold"/>
</dbReference>
<evidence type="ECO:0000313" key="3">
    <source>
        <dbReference type="Proteomes" id="UP000283509"/>
    </source>
</evidence>
<dbReference type="InterPro" id="IPR036116">
    <property type="entry name" value="FN3_sf"/>
</dbReference>
<name>A0A423T831_PENVA</name>
<evidence type="ECO:0000313" key="2">
    <source>
        <dbReference type="EMBL" id="ROT72617.1"/>
    </source>
</evidence>
<dbReference type="EMBL" id="QCYY01002126">
    <property type="protein sequence ID" value="ROT72617.1"/>
    <property type="molecule type" value="Genomic_DNA"/>
</dbReference>
<dbReference type="Proteomes" id="UP000283509">
    <property type="component" value="Unassembled WGS sequence"/>
</dbReference>
<dbReference type="InterPro" id="IPR000494">
    <property type="entry name" value="Rcpt_L-dom"/>
</dbReference>
<reference evidence="2 3" key="1">
    <citation type="submission" date="2018-04" db="EMBL/GenBank/DDBJ databases">
        <authorList>
            <person name="Zhang X."/>
            <person name="Yuan J."/>
            <person name="Li F."/>
            <person name="Xiang J."/>
        </authorList>
    </citation>
    <scope>NUCLEOTIDE SEQUENCE [LARGE SCALE GENOMIC DNA]</scope>
    <source>
        <tissue evidence="2">Muscle</tissue>
    </source>
</reference>
<dbReference type="SUPFAM" id="SSF49265">
    <property type="entry name" value="Fibronectin type III"/>
    <property type="match status" value="1"/>
</dbReference>
<proteinExistence type="predicted"/>
<keyword evidence="2" id="KW-0675">Receptor</keyword>
<dbReference type="STRING" id="6689.A0A423T831"/>
<dbReference type="Gene3D" id="3.80.20.20">
    <property type="entry name" value="Receptor L-domain"/>
    <property type="match status" value="1"/>
</dbReference>
<reference evidence="2 3" key="2">
    <citation type="submission" date="2019-01" db="EMBL/GenBank/DDBJ databases">
        <title>The decoding of complex shrimp genome reveals the adaptation for benthos swimmer, frequently molting mechanism and breeding impact on genome.</title>
        <authorList>
            <person name="Sun Y."/>
            <person name="Gao Y."/>
            <person name="Yu Y."/>
        </authorList>
    </citation>
    <scope>NUCLEOTIDE SEQUENCE [LARGE SCALE GENOMIC DNA]</scope>
    <source>
        <tissue evidence="2">Muscle</tissue>
    </source>
</reference>
<sequence length="190" mass="21615">MISITGGKAIAKELNASLGKIEVVTDYIRVFSSNALRSLNFLKSLRVIGGASLYNDKYALYVHGNDNLEEIWSWDDHKNFTITEKKASVLFHSNPKLCYKKIKELLERTGRVEMTADCNMNLTNGNKAACMDKTLDLYLTPLALRGTVNVSWNTVFINDDDRMLTGYYIFYKVAYEENVTYLDGRDACHE</sequence>
<dbReference type="AlphaFoldDB" id="A0A423T831"/>
<organism evidence="2 3">
    <name type="scientific">Penaeus vannamei</name>
    <name type="common">Whiteleg shrimp</name>
    <name type="synonym">Litopenaeus vannamei</name>
    <dbReference type="NCBI Taxonomy" id="6689"/>
    <lineage>
        <taxon>Eukaryota</taxon>
        <taxon>Metazoa</taxon>
        <taxon>Ecdysozoa</taxon>
        <taxon>Arthropoda</taxon>
        <taxon>Crustacea</taxon>
        <taxon>Multicrustacea</taxon>
        <taxon>Malacostraca</taxon>
        <taxon>Eumalacostraca</taxon>
        <taxon>Eucarida</taxon>
        <taxon>Decapoda</taxon>
        <taxon>Dendrobranchiata</taxon>
        <taxon>Penaeoidea</taxon>
        <taxon>Penaeidae</taxon>
        <taxon>Penaeus</taxon>
    </lineage>
</organism>
<dbReference type="OrthoDB" id="5809444at2759"/>
<comment type="caution">
    <text evidence="2">The sequence shown here is derived from an EMBL/GenBank/DDBJ whole genome shotgun (WGS) entry which is preliminary data.</text>
</comment>
<accession>A0A423T831</accession>
<feature type="domain" description="Receptor L-domain" evidence="1">
    <location>
        <begin position="8"/>
        <end position="103"/>
    </location>
</feature>